<sequence length="235" mass="27587">MSTTFERAQMVITWLLLILSSWVDTGSARSFLKLKSSPRRIPLKETENPIWRGPPENHFRNPKSKLPQIPSPLQSDPKELRKIIKKFEPLYMSITKPPELNTTEEQTISRREIFARMPAELKNLHFTVPGSERELGERASKKLRLWLWNLSSCKVLPLWKDFGPTIWPRYVNIGQCQMKKTCSYPKGMQCKPAKYKRIYTLFWVCSEQIRKLKKGTRCIWVHYPTDAIEKCKCSC</sequence>
<evidence type="ECO:0000256" key="2">
    <source>
        <dbReference type="ARBA" id="ARBA00007480"/>
    </source>
</evidence>
<dbReference type="GO" id="GO:0005615">
    <property type="term" value="C:extracellular space"/>
    <property type="evidence" value="ECO:0007669"/>
    <property type="project" value="TreeGrafter"/>
</dbReference>
<gene>
    <name evidence="6" type="ORF">PACLA_8A067310</name>
</gene>
<dbReference type="GO" id="GO:0045596">
    <property type="term" value="P:negative regulation of cell differentiation"/>
    <property type="evidence" value="ECO:0007669"/>
    <property type="project" value="InterPro"/>
</dbReference>
<proteinExistence type="inferred from homology"/>
<dbReference type="InterPro" id="IPR029034">
    <property type="entry name" value="Cystine-knot_cytokine"/>
</dbReference>
<dbReference type="GO" id="GO:0009953">
    <property type="term" value="P:dorsal/ventral pattern formation"/>
    <property type="evidence" value="ECO:0007669"/>
    <property type="project" value="TreeGrafter"/>
</dbReference>
<dbReference type="OrthoDB" id="5950649at2759"/>
<keyword evidence="7" id="KW-1185">Reference proteome</keyword>
<dbReference type="GO" id="GO:0030514">
    <property type="term" value="P:negative regulation of BMP signaling pathway"/>
    <property type="evidence" value="ECO:0007669"/>
    <property type="project" value="InterPro"/>
</dbReference>
<dbReference type="AlphaFoldDB" id="A0A6S7HLB9"/>
<dbReference type="PANTHER" id="PTHR10494">
    <property type="entry name" value="BONE MORPHOGENETIC PROTEIN INHIBITOR, NOGGIN"/>
    <property type="match status" value="1"/>
</dbReference>
<evidence type="ECO:0000313" key="7">
    <source>
        <dbReference type="Proteomes" id="UP001152795"/>
    </source>
</evidence>
<dbReference type="Pfam" id="PF05806">
    <property type="entry name" value="Noggin"/>
    <property type="match status" value="1"/>
</dbReference>
<comment type="subcellular location">
    <subcellularLocation>
        <location evidence="1">Secreted</location>
    </subcellularLocation>
</comment>
<evidence type="ECO:0000256" key="5">
    <source>
        <dbReference type="ARBA" id="ARBA00022729"/>
    </source>
</evidence>
<evidence type="ECO:0000256" key="4">
    <source>
        <dbReference type="ARBA" id="ARBA00022525"/>
    </source>
</evidence>
<evidence type="ECO:0000313" key="6">
    <source>
        <dbReference type="EMBL" id="CAB3995961.1"/>
    </source>
</evidence>
<comment type="caution">
    <text evidence="6">The sequence shown here is derived from an EMBL/GenBank/DDBJ whole genome shotgun (WGS) entry which is preliminary data.</text>
</comment>
<accession>A0A6S7HLB9</accession>
<evidence type="ECO:0000256" key="3">
    <source>
        <dbReference type="ARBA" id="ARBA00022473"/>
    </source>
</evidence>
<reference evidence="6" key="1">
    <citation type="submission" date="2020-04" db="EMBL/GenBank/DDBJ databases">
        <authorList>
            <person name="Alioto T."/>
            <person name="Alioto T."/>
            <person name="Gomez Garrido J."/>
        </authorList>
    </citation>
    <scope>NUCLEOTIDE SEQUENCE</scope>
    <source>
        <strain evidence="6">A484AB</strain>
    </source>
</reference>
<organism evidence="6 7">
    <name type="scientific">Paramuricea clavata</name>
    <name type="common">Red gorgonian</name>
    <name type="synonym">Violescent sea-whip</name>
    <dbReference type="NCBI Taxonomy" id="317549"/>
    <lineage>
        <taxon>Eukaryota</taxon>
        <taxon>Metazoa</taxon>
        <taxon>Cnidaria</taxon>
        <taxon>Anthozoa</taxon>
        <taxon>Octocorallia</taxon>
        <taxon>Malacalcyonacea</taxon>
        <taxon>Plexauridae</taxon>
        <taxon>Paramuricea</taxon>
    </lineage>
</organism>
<dbReference type="PANTHER" id="PTHR10494:SF6">
    <property type="entry name" value="NOGGIN"/>
    <property type="match status" value="1"/>
</dbReference>
<name>A0A6S7HLB9_PARCT</name>
<comment type="similarity">
    <text evidence="2">Belongs to the noggin family.</text>
</comment>
<dbReference type="EMBL" id="CACRXK020002768">
    <property type="protein sequence ID" value="CAB3995961.1"/>
    <property type="molecule type" value="Genomic_DNA"/>
</dbReference>
<keyword evidence="3" id="KW-0217">Developmental protein</keyword>
<keyword evidence="5" id="KW-0732">Signal</keyword>
<dbReference type="Gene3D" id="2.10.90.10">
    <property type="entry name" value="Cystine-knot cytokines"/>
    <property type="match status" value="1"/>
</dbReference>
<dbReference type="Proteomes" id="UP001152795">
    <property type="component" value="Unassembled WGS sequence"/>
</dbReference>
<keyword evidence="4" id="KW-0964">Secreted</keyword>
<dbReference type="Gene3D" id="1.10.287.520">
    <property type="entry name" value="Helix hairpin bin"/>
    <property type="match status" value="1"/>
</dbReference>
<dbReference type="InterPro" id="IPR008717">
    <property type="entry name" value="Noggin"/>
</dbReference>
<protein>
    <submittedName>
        <fullName evidence="6">Uncharacterized protein</fullName>
    </submittedName>
</protein>
<evidence type="ECO:0000256" key="1">
    <source>
        <dbReference type="ARBA" id="ARBA00004613"/>
    </source>
</evidence>
<dbReference type="SUPFAM" id="SSF57501">
    <property type="entry name" value="Cystine-knot cytokines"/>
    <property type="match status" value="1"/>
</dbReference>